<keyword evidence="6" id="KW-0255">Endonuclease</keyword>
<dbReference type="PANTHER" id="PTHR10642">
    <property type="entry name" value="RIBONUCLEASE H1"/>
    <property type="match status" value="1"/>
</dbReference>
<dbReference type="SUPFAM" id="SSF53098">
    <property type="entry name" value="Ribonuclease H-like"/>
    <property type="match status" value="1"/>
</dbReference>
<reference evidence="9" key="1">
    <citation type="submission" date="2023-06" db="EMBL/GenBank/DDBJ databases">
        <authorList>
            <consortium name="Lawrence Berkeley National Laboratory"/>
            <person name="Ahrendt S."/>
            <person name="Sahu N."/>
            <person name="Indic B."/>
            <person name="Wong-Bajracharya J."/>
            <person name="Merenyi Z."/>
            <person name="Ke H.-M."/>
            <person name="Monk M."/>
            <person name="Kocsube S."/>
            <person name="Drula E."/>
            <person name="Lipzen A."/>
            <person name="Balint B."/>
            <person name="Henrissat B."/>
            <person name="Andreopoulos B."/>
            <person name="Martin F.M."/>
            <person name="Harder C.B."/>
            <person name="Rigling D."/>
            <person name="Ford K.L."/>
            <person name="Foster G.D."/>
            <person name="Pangilinan J."/>
            <person name="Papanicolaou A."/>
            <person name="Barry K."/>
            <person name="LaButti K."/>
            <person name="Viragh M."/>
            <person name="Koriabine M."/>
            <person name="Yan M."/>
            <person name="Riley R."/>
            <person name="Champramary S."/>
            <person name="Plett K.L."/>
            <person name="Tsai I.J."/>
            <person name="Slot J."/>
            <person name="Sipos G."/>
            <person name="Plett J."/>
            <person name="Nagy L.G."/>
            <person name="Grigoriev I.V."/>
        </authorList>
    </citation>
    <scope>NUCLEOTIDE SEQUENCE</scope>
    <source>
        <strain evidence="9">HWK02</strain>
    </source>
</reference>
<dbReference type="AlphaFoldDB" id="A0AA39QBS1"/>
<keyword evidence="10" id="KW-1185">Reference proteome</keyword>
<keyword evidence="7" id="KW-0378">Hydrolase</keyword>
<dbReference type="GO" id="GO:0046872">
    <property type="term" value="F:metal ion binding"/>
    <property type="evidence" value="ECO:0007669"/>
    <property type="project" value="UniProtKB-KW"/>
</dbReference>
<comment type="caution">
    <text evidence="9">The sequence shown here is derived from an EMBL/GenBank/DDBJ whole genome shotgun (WGS) entry which is preliminary data.</text>
</comment>
<dbReference type="InterPro" id="IPR036397">
    <property type="entry name" value="RNaseH_sf"/>
</dbReference>
<evidence type="ECO:0000313" key="10">
    <source>
        <dbReference type="Proteomes" id="UP001175228"/>
    </source>
</evidence>
<feature type="domain" description="RNase H type-1" evidence="8">
    <location>
        <begin position="3"/>
        <end position="145"/>
    </location>
</feature>
<dbReference type="Proteomes" id="UP001175228">
    <property type="component" value="Unassembled WGS sequence"/>
</dbReference>
<dbReference type="InterPro" id="IPR012337">
    <property type="entry name" value="RNaseH-like_sf"/>
</dbReference>
<dbReference type="InterPro" id="IPR002156">
    <property type="entry name" value="RNaseH_domain"/>
</dbReference>
<dbReference type="EMBL" id="JAUEPU010000009">
    <property type="protein sequence ID" value="KAK0499389.1"/>
    <property type="molecule type" value="Genomic_DNA"/>
</dbReference>
<evidence type="ECO:0000256" key="7">
    <source>
        <dbReference type="ARBA" id="ARBA00022801"/>
    </source>
</evidence>
<evidence type="ECO:0000313" key="9">
    <source>
        <dbReference type="EMBL" id="KAK0499389.1"/>
    </source>
</evidence>
<dbReference type="Gene3D" id="3.30.420.10">
    <property type="entry name" value="Ribonuclease H-like superfamily/Ribonuclease H"/>
    <property type="match status" value="1"/>
</dbReference>
<evidence type="ECO:0000256" key="5">
    <source>
        <dbReference type="ARBA" id="ARBA00022723"/>
    </source>
</evidence>
<dbReference type="Pfam" id="PF00075">
    <property type="entry name" value="RNase_H"/>
    <property type="match status" value="1"/>
</dbReference>
<evidence type="ECO:0000256" key="1">
    <source>
        <dbReference type="ARBA" id="ARBA00000077"/>
    </source>
</evidence>
<name>A0AA39QBS1_9AGAR</name>
<sequence>MTDIEILIAYTDGSAYKNGMANACAGAGVWFGKEDKHNVYVWLPGSDQTNNAVEIQVVLEWVFKALQNESIMTITDSKYVIDGLCFHLKRWENSGWVGVANSNLWKATVATLKQWRNPIYFKWVKGHDGNAGNKGADKLAEQDAKLNVGEAIPVNIEIDWEFNVNQAKLLTLTQSQAYHLLMSLKTVLEWPSVT</sequence>
<accession>A0AA39QBS1</accession>
<evidence type="ECO:0000259" key="8">
    <source>
        <dbReference type="PROSITE" id="PS50879"/>
    </source>
</evidence>
<evidence type="ECO:0000256" key="3">
    <source>
        <dbReference type="ARBA" id="ARBA00012180"/>
    </source>
</evidence>
<proteinExistence type="inferred from homology"/>
<evidence type="ECO:0000256" key="6">
    <source>
        <dbReference type="ARBA" id="ARBA00022759"/>
    </source>
</evidence>
<evidence type="ECO:0000256" key="4">
    <source>
        <dbReference type="ARBA" id="ARBA00022722"/>
    </source>
</evidence>
<comment type="catalytic activity">
    <reaction evidence="1">
        <text>Endonucleolytic cleavage to 5'-phosphomonoester.</text>
        <dbReference type="EC" id="3.1.26.4"/>
    </reaction>
</comment>
<keyword evidence="4" id="KW-0540">Nuclease</keyword>
<dbReference type="GO" id="GO:0003676">
    <property type="term" value="F:nucleic acid binding"/>
    <property type="evidence" value="ECO:0007669"/>
    <property type="project" value="InterPro"/>
</dbReference>
<organism evidence="9 10">
    <name type="scientific">Armillaria luteobubalina</name>
    <dbReference type="NCBI Taxonomy" id="153913"/>
    <lineage>
        <taxon>Eukaryota</taxon>
        <taxon>Fungi</taxon>
        <taxon>Dikarya</taxon>
        <taxon>Basidiomycota</taxon>
        <taxon>Agaricomycotina</taxon>
        <taxon>Agaricomycetes</taxon>
        <taxon>Agaricomycetidae</taxon>
        <taxon>Agaricales</taxon>
        <taxon>Marasmiineae</taxon>
        <taxon>Physalacriaceae</taxon>
        <taxon>Armillaria</taxon>
    </lineage>
</organism>
<dbReference type="CDD" id="cd09280">
    <property type="entry name" value="RNase_HI_eukaryote_like"/>
    <property type="match status" value="1"/>
</dbReference>
<evidence type="ECO:0000256" key="2">
    <source>
        <dbReference type="ARBA" id="ARBA00005300"/>
    </source>
</evidence>
<protein>
    <recommendedName>
        <fullName evidence="3">ribonuclease H</fullName>
        <ecNumber evidence="3">3.1.26.4</ecNumber>
    </recommendedName>
</protein>
<dbReference type="PROSITE" id="PS50879">
    <property type="entry name" value="RNASE_H_1"/>
    <property type="match status" value="1"/>
</dbReference>
<keyword evidence="5" id="KW-0479">Metal-binding</keyword>
<dbReference type="InterPro" id="IPR050092">
    <property type="entry name" value="RNase_H"/>
</dbReference>
<comment type="similarity">
    <text evidence="2">Belongs to the RNase H family.</text>
</comment>
<dbReference type="PANTHER" id="PTHR10642:SF26">
    <property type="entry name" value="RIBONUCLEASE H1"/>
    <property type="match status" value="1"/>
</dbReference>
<dbReference type="GO" id="GO:0043137">
    <property type="term" value="P:DNA replication, removal of RNA primer"/>
    <property type="evidence" value="ECO:0007669"/>
    <property type="project" value="TreeGrafter"/>
</dbReference>
<dbReference type="EC" id="3.1.26.4" evidence="3"/>
<gene>
    <name evidence="9" type="ORF">EDD18DRAFT_1349568</name>
</gene>
<dbReference type="GO" id="GO:0004523">
    <property type="term" value="F:RNA-DNA hybrid ribonuclease activity"/>
    <property type="evidence" value="ECO:0007669"/>
    <property type="project" value="UniProtKB-EC"/>
</dbReference>